<reference evidence="7" key="1">
    <citation type="submission" date="2021-03" db="EMBL/GenBank/DDBJ databases">
        <title>Evolutionary innovations through gain and loss of genes in the ectomycorrhizal Boletales.</title>
        <authorList>
            <person name="Wu G."/>
            <person name="Miyauchi S."/>
            <person name="Morin E."/>
            <person name="Yang Z.-L."/>
            <person name="Xu J."/>
            <person name="Martin F.M."/>
        </authorList>
    </citation>
    <scope>NUCLEOTIDE SEQUENCE</scope>
    <source>
        <strain evidence="7">BR01</strain>
    </source>
</reference>
<keyword evidence="4 6" id="KW-1133">Transmembrane helix</keyword>
<protein>
    <submittedName>
        <fullName evidence="7">Uncharacterized protein</fullName>
    </submittedName>
</protein>
<feature type="transmembrane region" description="Helical" evidence="6">
    <location>
        <begin position="23"/>
        <end position="45"/>
    </location>
</feature>
<evidence type="ECO:0000256" key="5">
    <source>
        <dbReference type="ARBA" id="ARBA00023136"/>
    </source>
</evidence>
<dbReference type="PANTHER" id="PTHR30618">
    <property type="entry name" value="NCS1 FAMILY PURINE/PYRIMIDINE TRANSPORTER"/>
    <property type="match status" value="1"/>
</dbReference>
<comment type="similarity">
    <text evidence="2">Belongs to the purine-cytosine permease (2.A.39) family.</text>
</comment>
<comment type="subcellular location">
    <subcellularLocation>
        <location evidence="1">Membrane</location>
        <topology evidence="1">Multi-pass membrane protein</topology>
    </subcellularLocation>
</comment>
<dbReference type="InterPro" id="IPR001248">
    <property type="entry name" value="Pur-cyt_permease"/>
</dbReference>
<dbReference type="Proteomes" id="UP000683000">
    <property type="component" value="Unassembled WGS sequence"/>
</dbReference>
<accession>A0A8I3A969</accession>
<dbReference type="AlphaFoldDB" id="A0A8I3A969"/>
<dbReference type="Gene3D" id="1.10.4160.10">
    <property type="entry name" value="Hydantoin permease"/>
    <property type="match status" value="1"/>
</dbReference>
<proteinExistence type="inferred from homology"/>
<gene>
    <name evidence="7" type="ORF">JVT61DRAFT_4155</name>
</gene>
<dbReference type="PANTHER" id="PTHR30618:SF0">
    <property type="entry name" value="PURINE-URACIL PERMEASE NCS1"/>
    <property type="match status" value="1"/>
</dbReference>
<dbReference type="EMBL" id="JAGFBS010000017">
    <property type="protein sequence ID" value="KAG6374778.1"/>
    <property type="molecule type" value="Genomic_DNA"/>
</dbReference>
<dbReference type="GO" id="GO:0015205">
    <property type="term" value="F:nucleobase transmembrane transporter activity"/>
    <property type="evidence" value="ECO:0007669"/>
    <property type="project" value="TreeGrafter"/>
</dbReference>
<evidence type="ECO:0000256" key="4">
    <source>
        <dbReference type="ARBA" id="ARBA00022989"/>
    </source>
</evidence>
<sequence length="65" mass="7395">MVLNGTIGARLHVAFPVLNRSSFGFWFSYFTVFSRVILSMFWFGIQVKNFITTVLASFTNDVPVV</sequence>
<evidence type="ECO:0000313" key="8">
    <source>
        <dbReference type="Proteomes" id="UP000683000"/>
    </source>
</evidence>
<keyword evidence="5 6" id="KW-0472">Membrane</keyword>
<dbReference type="InterPro" id="IPR045225">
    <property type="entry name" value="Uracil/uridine/allantoin_perm"/>
</dbReference>
<keyword evidence="3 6" id="KW-0812">Transmembrane</keyword>
<dbReference type="GO" id="GO:0005886">
    <property type="term" value="C:plasma membrane"/>
    <property type="evidence" value="ECO:0007669"/>
    <property type="project" value="TreeGrafter"/>
</dbReference>
<evidence type="ECO:0000256" key="3">
    <source>
        <dbReference type="ARBA" id="ARBA00022692"/>
    </source>
</evidence>
<comment type="caution">
    <text evidence="7">The sequence shown here is derived from an EMBL/GenBank/DDBJ whole genome shotgun (WGS) entry which is preliminary data.</text>
</comment>
<keyword evidence="8" id="KW-1185">Reference proteome</keyword>
<organism evidence="7 8">
    <name type="scientific">Boletus reticuloceps</name>
    <dbReference type="NCBI Taxonomy" id="495285"/>
    <lineage>
        <taxon>Eukaryota</taxon>
        <taxon>Fungi</taxon>
        <taxon>Dikarya</taxon>
        <taxon>Basidiomycota</taxon>
        <taxon>Agaricomycotina</taxon>
        <taxon>Agaricomycetes</taxon>
        <taxon>Agaricomycetidae</taxon>
        <taxon>Boletales</taxon>
        <taxon>Boletineae</taxon>
        <taxon>Boletaceae</taxon>
        <taxon>Boletoideae</taxon>
        <taxon>Boletus</taxon>
    </lineage>
</organism>
<name>A0A8I3A969_9AGAM</name>
<evidence type="ECO:0000256" key="6">
    <source>
        <dbReference type="SAM" id="Phobius"/>
    </source>
</evidence>
<evidence type="ECO:0000313" key="7">
    <source>
        <dbReference type="EMBL" id="KAG6374778.1"/>
    </source>
</evidence>
<evidence type="ECO:0000256" key="2">
    <source>
        <dbReference type="ARBA" id="ARBA00008974"/>
    </source>
</evidence>
<dbReference type="OrthoDB" id="2018619at2759"/>
<dbReference type="Pfam" id="PF02133">
    <property type="entry name" value="Transp_cyt_pur"/>
    <property type="match status" value="1"/>
</dbReference>
<evidence type="ECO:0000256" key="1">
    <source>
        <dbReference type="ARBA" id="ARBA00004141"/>
    </source>
</evidence>